<accession>A0ABS9MJN5</accession>
<keyword evidence="2" id="KW-1185">Reference proteome</keyword>
<name>A0ABS9MJN5_9FIRM</name>
<proteinExistence type="predicted"/>
<evidence type="ECO:0000313" key="2">
    <source>
        <dbReference type="Proteomes" id="UP001298681"/>
    </source>
</evidence>
<reference evidence="1 2" key="1">
    <citation type="submission" date="2022-01" db="EMBL/GenBank/DDBJ databases">
        <title>Collection of gut derived symbiotic bacterial strains cultured from healthy donors.</title>
        <authorList>
            <person name="Lin H."/>
            <person name="Kohout C."/>
            <person name="Waligurski E."/>
            <person name="Pamer E.G."/>
        </authorList>
    </citation>
    <scope>NUCLEOTIDE SEQUENCE [LARGE SCALE GENOMIC DNA]</scope>
    <source>
        <strain evidence="1 2">DFI.7.58</strain>
    </source>
</reference>
<dbReference type="EMBL" id="JAKNHQ010000010">
    <property type="protein sequence ID" value="MCG4611021.1"/>
    <property type="molecule type" value="Genomic_DNA"/>
</dbReference>
<dbReference type="Proteomes" id="UP001298681">
    <property type="component" value="Unassembled WGS sequence"/>
</dbReference>
<organism evidence="1 2">
    <name type="scientific">Anaeromassilibacillus senegalensis</name>
    <dbReference type="NCBI Taxonomy" id="1673717"/>
    <lineage>
        <taxon>Bacteria</taxon>
        <taxon>Bacillati</taxon>
        <taxon>Bacillota</taxon>
        <taxon>Clostridia</taxon>
        <taxon>Eubacteriales</taxon>
        <taxon>Acutalibacteraceae</taxon>
        <taxon>Anaeromassilibacillus</taxon>
    </lineage>
</organism>
<sequence length="241" mass="28710">MRDKSMENIVFEKNYERPQEDNSYCTAVFDQAMEGGFFQRYCDMMSKVPKIIVPQDKENYEYLLNRCDQYARQHFGRIYAVVDYQRWHSEINLYLPMLEFDDETDMSLLRDIGEKAHYVNISHEPDGGFCLHIMINYFEEIMSDMGKDFIQYEAIEQDEKLSSMFYMPELSPEDNEVCQYIKELLDRFDEETDVDRTTAFKAVLDKIGTLDDEHQNLEHMARMLEALLYMVLEEQEGEDLS</sequence>
<dbReference type="RefSeq" id="WP_237966843.1">
    <property type="nucleotide sequence ID" value="NZ_JAKNHQ010000010.1"/>
</dbReference>
<comment type="caution">
    <text evidence="1">The sequence shown here is derived from an EMBL/GenBank/DDBJ whole genome shotgun (WGS) entry which is preliminary data.</text>
</comment>
<gene>
    <name evidence="1" type="ORF">L0P57_08755</name>
</gene>
<evidence type="ECO:0000313" key="1">
    <source>
        <dbReference type="EMBL" id="MCG4611021.1"/>
    </source>
</evidence>
<protein>
    <submittedName>
        <fullName evidence="1">Uncharacterized protein</fullName>
    </submittedName>
</protein>